<proteinExistence type="predicted"/>
<dbReference type="SMART" id="SM00850">
    <property type="entry name" value="LytTR"/>
    <property type="match status" value="1"/>
</dbReference>
<dbReference type="OrthoDB" id="2168082at2"/>
<keyword evidence="2" id="KW-0597">Phosphoprotein</keyword>
<dbReference type="Gene3D" id="3.40.50.2300">
    <property type="match status" value="1"/>
</dbReference>
<name>A0A1H7Y5C9_9FLAO</name>
<dbReference type="GO" id="GO:0032993">
    <property type="term" value="C:protein-DNA complex"/>
    <property type="evidence" value="ECO:0007669"/>
    <property type="project" value="TreeGrafter"/>
</dbReference>
<dbReference type="GO" id="GO:0006355">
    <property type="term" value="P:regulation of DNA-templated transcription"/>
    <property type="evidence" value="ECO:0007669"/>
    <property type="project" value="TreeGrafter"/>
</dbReference>
<evidence type="ECO:0000256" key="1">
    <source>
        <dbReference type="ARBA" id="ARBA00023125"/>
    </source>
</evidence>
<gene>
    <name evidence="4" type="ORF">SAMN05421856_10381</name>
</gene>
<feature type="modified residue" description="4-aspartylphosphate" evidence="2">
    <location>
        <position position="54"/>
    </location>
</feature>
<keyword evidence="1 4" id="KW-0238">DNA-binding</keyword>
<dbReference type="PANTHER" id="PTHR48111">
    <property type="entry name" value="REGULATOR OF RPOS"/>
    <property type="match status" value="1"/>
</dbReference>
<dbReference type="STRING" id="295069.SAMN05421856_10381"/>
<dbReference type="GO" id="GO:0005829">
    <property type="term" value="C:cytosol"/>
    <property type="evidence" value="ECO:0007669"/>
    <property type="project" value="TreeGrafter"/>
</dbReference>
<dbReference type="InterPro" id="IPR011006">
    <property type="entry name" value="CheY-like_superfamily"/>
</dbReference>
<dbReference type="Gene3D" id="2.40.50.1020">
    <property type="entry name" value="LytTr DNA-binding domain"/>
    <property type="match status" value="1"/>
</dbReference>
<dbReference type="SUPFAM" id="SSF52172">
    <property type="entry name" value="CheY-like"/>
    <property type="match status" value="1"/>
</dbReference>
<keyword evidence="5" id="KW-1185">Reference proteome</keyword>
<dbReference type="PANTHER" id="PTHR48111:SF17">
    <property type="entry name" value="TRANSCRIPTIONAL REGULATORY PROTEIN YPDB"/>
    <property type="match status" value="1"/>
</dbReference>
<dbReference type="PROSITE" id="PS50110">
    <property type="entry name" value="RESPONSE_REGULATORY"/>
    <property type="match status" value="1"/>
</dbReference>
<dbReference type="InterPro" id="IPR007492">
    <property type="entry name" value="LytTR_DNA-bd_dom"/>
</dbReference>
<dbReference type="Proteomes" id="UP000199450">
    <property type="component" value="Unassembled WGS sequence"/>
</dbReference>
<evidence type="ECO:0000259" key="3">
    <source>
        <dbReference type="PROSITE" id="PS50110"/>
    </source>
</evidence>
<evidence type="ECO:0000256" key="2">
    <source>
        <dbReference type="PROSITE-ProRule" id="PRU00169"/>
    </source>
</evidence>
<dbReference type="InterPro" id="IPR001789">
    <property type="entry name" value="Sig_transdc_resp-reg_receiver"/>
</dbReference>
<dbReference type="EMBL" id="FOBV01000003">
    <property type="protein sequence ID" value="SEM41340.1"/>
    <property type="molecule type" value="Genomic_DNA"/>
</dbReference>
<dbReference type="Pfam" id="PF00072">
    <property type="entry name" value="Response_reg"/>
    <property type="match status" value="1"/>
</dbReference>
<reference evidence="5" key="1">
    <citation type="submission" date="2016-10" db="EMBL/GenBank/DDBJ databases">
        <authorList>
            <person name="Varghese N."/>
            <person name="Submissions S."/>
        </authorList>
    </citation>
    <scope>NUCLEOTIDE SEQUENCE [LARGE SCALE GENOMIC DNA]</scope>
    <source>
        <strain evidence="5">DSM 17453</strain>
    </source>
</reference>
<evidence type="ECO:0000313" key="5">
    <source>
        <dbReference type="Proteomes" id="UP000199450"/>
    </source>
</evidence>
<dbReference type="GO" id="GO:0000976">
    <property type="term" value="F:transcription cis-regulatory region binding"/>
    <property type="evidence" value="ECO:0007669"/>
    <property type="project" value="TreeGrafter"/>
</dbReference>
<protein>
    <submittedName>
        <fullName evidence="4">DNA-binding response regulator, LytR/AlgR family</fullName>
    </submittedName>
</protein>
<dbReference type="GO" id="GO:0000156">
    <property type="term" value="F:phosphorelay response regulator activity"/>
    <property type="evidence" value="ECO:0007669"/>
    <property type="project" value="TreeGrafter"/>
</dbReference>
<dbReference type="SMART" id="SM00448">
    <property type="entry name" value="REC"/>
    <property type="match status" value="1"/>
</dbReference>
<feature type="domain" description="Response regulatory" evidence="3">
    <location>
        <begin position="3"/>
        <end position="114"/>
    </location>
</feature>
<organism evidence="4 5">
    <name type="scientific">Chryseobacterium taichungense</name>
    <dbReference type="NCBI Taxonomy" id="295069"/>
    <lineage>
        <taxon>Bacteria</taxon>
        <taxon>Pseudomonadati</taxon>
        <taxon>Bacteroidota</taxon>
        <taxon>Flavobacteriia</taxon>
        <taxon>Flavobacteriales</taxon>
        <taxon>Weeksellaceae</taxon>
        <taxon>Chryseobacterium group</taxon>
        <taxon>Chryseobacterium</taxon>
    </lineage>
</organism>
<accession>A0A1H7Y5C9</accession>
<sequence length="236" mass="26856">MIKCVILDDELLAISYLKLLCEQIEGVEVIKAFNDPKVFLKEIGKIDCNVCILDIEMPGMNGLQVAELISDSKKIIFTTAYKEYAAEAFDLNVVDYVRKPIKKERLIQAFEKAKELVQHSQKKSLIEWNTNIGKTVIFTDQIAYIKTSEIDSRDKDIILNDGTNIVLKNLNFKNLLEMLPDKDFAQVNKKEIIALSSIKVFSTNEIITTIPAESDGFLKLQIGETYRKRLSDLFGK</sequence>
<dbReference type="InterPro" id="IPR039420">
    <property type="entry name" value="WalR-like"/>
</dbReference>
<dbReference type="AlphaFoldDB" id="A0A1H7Y5C9"/>
<evidence type="ECO:0000313" key="4">
    <source>
        <dbReference type="EMBL" id="SEM41340.1"/>
    </source>
</evidence>
<dbReference type="RefSeq" id="WP_089999362.1">
    <property type="nucleotide sequence ID" value="NZ_FOBV01000003.1"/>
</dbReference>